<sequence length="117" mass="13243">MQLLHVLEFQLFVVAHFLPEELVLLPSLLSIRLFVITEIILQHCPPCCILLLQNRSTLLVEPIVPSSSFHKSDGAFRCVGYGCLDAPPAVLEGSFQQLTLPWQRSLQRMRVPGCDFR</sequence>
<reference evidence="1" key="1">
    <citation type="submission" date="2021-05" db="EMBL/GenBank/DDBJ databases">
        <authorList>
            <person name="Alioto T."/>
            <person name="Alioto T."/>
            <person name="Gomez Garrido J."/>
        </authorList>
    </citation>
    <scope>NUCLEOTIDE SEQUENCE</scope>
</reference>
<name>A0A8D8CXC8_CULPI</name>
<dbReference type="EMBL" id="HBUE01140600">
    <property type="protein sequence ID" value="CAG6500524.1"/>
    <property type="molecule type" value="Transcribed_RNA"/>
</dbReference>
<protein>
    <submittedName>
        <fullName evidence="1">(northern house mosquito) hypothetical protein</fullName>
    </submittedName>
</protein>
<accession>A0A8D8CXC8</accession>
<organism evidence="1">
    <name type="scientific">Culex pipiens</name>
    <name type="common">House mosquito</name>
    <dbReference type="NCBI Taxonomy" id="7175"/>
    <lineage>
        <taxon>Eukaryota</taxon>
        <taxon>Metazoa</taxon>
        <taxon>Ecdysozoa</taxon>
        <taxon>Arthropoda</taxon>
        <taxon>Hexapoda</taxon>
        <taxon>Insecta</taxon>
        <taxon>Pterygota</taxon>
        <taxon>Neoptera</taxon>
        <taxon>Endopterygota</taxon>
        <taxon>Diptera</taxon>
        <taxon>Nematocera</taxon>
        <taxon>Culicoidea</taxon>
        <taxon>Culicidae</taxon>
        <taxon>Culicinae</taxon>
        <taxon>Culicini</taxon>
        <taxon>Culex</taxon>
        <taxon>Culex</taxon>
    </lineage>
</organism>
<evidence type="ECO:0000313" key="1">
    <source>
        <dbReference type="EMBL" id="CAG6500524.1"/>
    </source>
</evidence>
<dbReference type="AlphaFoldDB" id="A0A8D8CXC8"/>
<proteinExistence type="predicted"/>